<dbReference type="Proteomes" id="UP000255036">
    <property type="component" value="Unassembled WGS sequence"/>
</dbReference>
<keyword evidence="1" id="KW-0812">Transmembrane</keyword>
<feature type="transmembrane region" description="Helical" evidence="1">
    <location>
        <begin position="106"/>
        <end position="127"/>
    </location>
</feature>
<dbReference type="Pfam" id="PF06686">
    <property type="entry name" value="SpoIIIAC"/>
    <property type="match status" value="2"/>
</dbReference>
<evidence type="ECO:0000313" key="3">
    <source>
        <dbReference type="Proteomes" id="UP000255036"/>
    </source>
</evidence>
<dbReference type="InterPro" id="IPR014211">
    <property type="entry name" value="Spore_III_AD"/>
</dbReference>
<dbReference type="InterPro" id="IPR025664">
    <property type="entry name" value="Spore_III_AC/AD"/>
</dbReference>
<organism evidence="2 3">
    <name type="scientific">Anaerosacchariphilus polymeriproducens</name>
    <dbReference type="NCBI Taxonomy" id="1812858"/>
    <lineage>
        <taxon>Bacteria</taxon>
        <taxon>Bacillati</taxon>
        <taxon>Bacillota</taxon>
        <taxon>Clostridia</taxon>
        <taxon>Lachnospirales</taxon>
        <taxon>Lachnospiraceae</taxon>
        <taxon>Anaerosacchariphilus</taxon>
    </lineage>
</organism>
<reference evidence="2 3" key="1">
    <citation type="submission" date="2018-07" db="EMBL/GenBank/DDBJ databases">
        <title>Anaerosacharophilus polymeroproducens gen. nov. sp. nov., an anaerobic bacterium isolated from salt field.</title>
        <authorList>
            <person name="Kim W."/>
            <person name="Yang S.-H."/>
            <person name="Oh J."/>
            <person name="Lee J.-H."/>
            <person name="Kwon K.K."/>
        </authorList>
    </citation>
    <scope>NUCLEOTIDE SEQUENCE [LARGE SCALE GENOMIC DNA]</scope>
    <source>
        <strain evidence="2 3">MCWD5</strain>
    </source>
</reference>
<keyword evidence="3" id="KW-1185">Reference proteome</keyword>
<dbReference type="EMBL" id="QRCT01000013">
    <property type="protein sequence ID" value="RDU24352.1"/>
    <property type="molecule type" value="Genomic_DNA"/>
</dbReference>
<gene>
    <name evidence="2" type="primary">spoIIIAD</name>
    <name evidence="2" type="ORF">DWV06_05095</name>
</gene>
<dbReference type="NCBIfam" id="TIGR02849">
    <property type="entry name" value="spore_III_AD"/>
    <property type="match status" value="1"/>
</dbReference>
<comment type="caution">
    <text evidence="2">The sequence shown here is derived from an EMBL/GenBank/DDBJ whole genome shotgun (WGS) entry which is preliminary data.</text>
</comment>
<dbReference type="OrthoDB" id="1682150at2"/>
<feature type="transmembrane region" description="Helical" evidence="1">
    <location>
        <begin position="27"/>
        <end position="45"/>
    </location>
</feature>
<dbReference type="AlphaFoldDB" id="A0A371AXW9"/>
<evidence type="ECO:0000313" key="2">
    <source>
        <dbReference type="EMBL" id="RDU24352.1"/>
    </source>
</evidence>
<proteinExistence type="predicted"/>
<evidence type="ECO:0000256" key="1">
    <source>
        <dbReference type="SAM" id="Phobius"/>
    </source>
</evidence>
<accession>A0A371AXW9</accession>
<dbReference type="RefSeq" id="WP_115481096.1">
    <property type="nucleotide sequence ID" value="NZ_QRCT01000013.1"/>
</dbReference>
<protein>
    <submittedName>
        <fullName evidence="2">Stage III sporulation protein AD</fullName>
    </submittedName>
</protein>
<sequence>MNILQIGLIGIVGALLAVQLKAQKPEYSIYVGVATSVILFFYITGKLSSVIETVYTIQSYIHLETSYMQILLKIIGITYIAELSSNICKDAGHQAIGNQIESFGKIAILAVSMPILIALIDTINNLLQ</sequence>
<keyword evidence="1" id="KW-0472">Membrane</keyword>
<name>A0A371AXW9_9FIRM</name>
<keyword evidence="1" id="KW-1133">Transmembrane helix</keyword>